<dbReference type="GO" id="GO:0005759">
    <property type="term" value="C:mitochondrial matrix"/>
    <property type="evidence" value="ECO:0007669"/>
    <property type="project" value="TreeGrafter"/>
</dbReference>
<comment type="similarity">
    <text evidence="11 12">Belongs to the class I-like SAM-binding methyltransferase superfamily. rRNA adenine N(6)-methyltransferase family.</text>
</comment>
<dbReference type="InterPro" id="IPR011530">
    <property type="entry name" value="rRNA_adenine_dimethylase"/>
</dbReference>
<dbReference type="InterPro" id="IPR023165">
    <property type="entry name" value="rRNA_Ade_diMease-like_C"/>
</dbReference>
<comment type="caution">
    <text evidence="14">The sequence shown here is derived from an EMBL/GenBank/DDBJ whole genome shotgun (WGS) entry which is preliminary data.</text>
</comment>
<keyword evidence="9" id="KW-0496">Mitochondrion</keyword>
<keyword evidence="2 12" id="KW-0698">rRNA processing</keyword>
<sequence length="319" mass="35872">MSARLPPMPSLREILKMYNLQASKQLSQNFLLDTRVTDKIVKQCGDVKDSVVIEVGPGPGPLTRSLINAGARRVIAVEKDERFFPSLQMIGQAVDDQEEKKQKFNLIHGDILEVSEYDLLKEFGEQDTSNVTIIGNLPFGIATPLLIKWLRDVNTYSGVFSKTSKGDFRNINMVLMFQKEVADRICAVPGTKEYSRITICSQSQCTVKNLHTVKAKTFIPAPEVDAGVVKLTPRRDLPSPSEQEHLPFESIEDFCKIAFNGKRKQLNSNLKAVLTPEQIKKFIRNSNLSEKVLDGRVQDLKVDEICQMAKKFTSIQNTD</sequence>
<feature type="binding site" evidence="11">
    <location>
        <position position="56"/>
    </location>
    <ligand>
        <name>S-adenosyl-L-methionine</name>
        <dbReference type="ChEBI" id="CHEBI:59789"/>
    </ligand>
</feature>
<dbReference type="InterPro" id="IPR001737">
    <property type="entry name" value="KsgA/Erm"/>
</dbReference>
<dbReference type="PROSITE" id="PS01131">
    <property type="entry name" value="RRNA_A_DIMETH"/>
    <property type="match status" value="1"/>
</dbReference>
<evidence type="ECO:0000256" key="7">
    <source>
        <dbReference type="ARBA" id="ARBA00022946"/>
    </source>
</evidence>
<evidence type="ECO:0000256" key="5">
    <source>
        <dbReference type="ARBA" id="ARBA00022691"/>
    </source>
</evidence>
<dbReference type="SUPFAM" id="SSF53335">
    <property type="entry name" value="S-adenosyl-L-methionine-dependent methyltransferases"/>
    <property type="match status" value="1"/>
</dbReference>
<dbReference type="Gene3D" id="1.10.8.100">
    <property type="entry name" value="Ribosomal RNA adenine dimethylase-like, domain 2"/>
    <property type="match status" value="1"/>
</dbReference>
<dbReference type="FunFam" id="3.40.50.150:FF:000109">
    <property type="entry name" value="rRNA adenine N(6)-methyltransferase"/>
    <property type="match status" value="1"/>
</dbReference>
<gene>
    <name evidence="14" type="ORF">AKO1_011707</name>
</gene>
<feature type="binding site" evidence="11">
    <location>
        <position position="110"/>
    </location>
    <ligand>
        <name>S-adenosyl-L-methionine</name>
        <dbReference type="ChEBI" id="CHEBI:59789"/>
    </ligand>
</feature>
<dbReference type="Pfam" id="PF00398">
    <property type="entry name" value="RrnaAD"/>
    <property type="match status" value="1"/>
</dbReference>
<dbReference type="InterPro" id="IPR029063">
    <property type="entry name" value="SAM-dependent_MTases_sf"/>
</dbReference>
<dbReference type="Proteomes" id="UP001431209">
    <property type="component" value="Unassembled WGS sequence"/>
</dbReference>
<dbReference type="SMART" id="SM00650">
    <property type="entry name" value="rADc"/>
    <property type="match status" value="1"/>
</dbReference>
<keyword evidence="4 11" id="KW-0808">Transferase</keyword>
<dbReference type="AlphaFoldDB" id="A0AAW2Z9B0"/>
<evidence type="ECO:0000256" key="6">
    <source>
        <dbReference type="ARBA" id="ARBA00022884"/>
    </source>
</evidence>
<keyword evidence="3 11" id="KW-0489">Methyltransferase</keyword>
<dbReference type="GO" id="GO:0034246">
    <property type="term" value="F:mitochondrial transcription factor activity"/>
    <property type="evidence" value="ECO:0007669"/>
    <property type="project" value="TreeGrafter"/>
</dbReference>
<evidence type="ECO:0000256" key="8">
    <source>
        <dbReference type="ARBA" id="ARBA00023015"/>
    </source>
</evidence>
<evidence type="ECO:0000256" key="1">
    <source>
        <dbReference type="ARBA" id="ARBA00004173"/>
    </source>
</evidence>
<feature type="binding site" evidence="11">
    <location>
        <position position="29"/>
    </location>
    <ligand>
        <name>S-adenosyl-L-methionine</name>
        <dbReference type="ChEBI" id="CHEBI:59789"/>
    </ligand>
</feature>
<keyword evidence="8" id="KW-0805">Transcription regulation</keyword>
<dbReference type="Gene3D" id="3.40.50.150">
    <property type="entry name" value="Vaccinia Virus protein VP39"/>
    <property type="match status" value="1"/>
</dbReference>
<evidence type="ECO:0000256" key="11">
    <source>
        <dbReference type="PROSITE-ProRule" id="PRU01026"/>
    </source>
</evidence>
<evidence type="ECO:0000313" key="14">
    <source>
        <dbReference type="EMBL" id="KAL0485257.1"/>
    </source>
</evidence>
<dbReference type="GO" id="GO:0000179">
    <property type="term" value="F:rRNA (adenine-N6,N6-)-dimethyltransferase activity"/>
    <property type="evidence" value="ECO:0007669"/>
    <property type="project" value="UniProtKB-UniRule"/>
</dbReference>
<dbReference type="CDD" id="cd02440">
    <property type="entry name" value="AdoMet_MTases"/>
    <property type="match status" value="1"/>
</dbReference>
<feature type="binding site" evidence="11">
    <location>
        <position position="31"/>
    </location>
    <ligand>
        <name>S-adenosyl-L-methionine</name>
        <dbReference type="ChEBI" id="CHEBI:59789"/>
    </ligand>
</feature>
<evidence type="ECO:0000313" key="15">
    <source>
        <dbReference type="Proteomes" id="UP001431209"/>
    </source>
</evidence>
<comment type="subcellular location">
    <subcellularLocation>
        <location evidence="1">Mitochondrion</location>
    </subcellularLocation>
</comment>
<dbReference type="GO" id="GO:0003723">
    <property type="term" value="F:RNA binding"/>
    <property type="evidence" value="ECO:0007669"/>
    <property type="project" value="UniProtKB-UniRule"/>
</dbReference>
<keyword evidence="5 11" id="KW-0949">S-adenosyl-L-methionine</keyword>
<accession>A0AAW2Z9B0</accession>
<evidence type="ECO:0000256" key="12">
    <source>
        <dbReference type="RuleBase" id="RU362106"/>
    </source>
</evidence>
<proteinExistence type="inferred from homology"/>
<reference evidence="14 15" key="1">
    <citation type="submission" date="2024-03" db="EMBL/GenBank/DDBJ databases">
        <title>The Acrasis kona genome and developmental transcriptomes reveal deep origins of eukaryotic multicellular pathways.</title>
        <authorList>
            <person name="Sheikh S."/>
            <person name="Fu C.-J."/>
            <person name="Brown M.W."/>
            <person name="Baldauf S.L."/>
        </authorList>
    </citation>
    <scope>NUCLEOTIDE SEQUENCE [LARGE SCALE GENOMIC DNA]</scope>
    <source>
        <strain evidence="14 15">ATCC MYA-3509</strain>
    </source>
</reference>
<protein>
    <recommendedName>
        <fullName evidence="12">rRNA adenine N(6)-methyltransferase</fullName>
        <ecNumber evidence="12">2.1.1.-</ecNumber>
    </recommendedName>
</protein>
<dbReference type="PANTHER" id="PTHR11727">
    <property type="entry name" value="DIMETHYLADENOSINE TRANSFERASE"/>
    <property type="match status" value="1"/>
</dbReference>
<feature type="domain" description="Ribosomal RNA adenine methylase transferase N-terminal" evidence="13">
    <location>
        <begin position="36"/>
        <end position="235"/>
    </location>
</feature>
<evidence type="ECO:0000256" key="9">
    <source>
        <dbReference type="ARBA" id="ARBA00023128"/>
    </source>
</evidence>
<evidence type="ECO:0000256" key="2">
    <source>
        <dbReference type="ARBA" id="ARBA00022552"/>
    </source>
</evidence>
<dbReference type="GO" id="GO:0006391">
    <property type="term" value="P:transcription initiation at mitochondrial promoter"/>
    <property type="evidence" value="ECO:0007669"/>
    <property type="project" value="TreeGrafter"/>
</dbReference>
<dbReference type="EC" id="2.1.1.-" evidence="12"/>
<keyword evidence="10" id="KW-0804">Transcription</keyword>
<evidence type="ECO:0000256" key="10">
    <source>
        <dbReference type="ARBA" id="ARBA00023163"/>
    </source>
</evidence>
<dbReference type="EMBL" id="JAOPGA020001124">
    <property type="protein sequence ID" value="KAL0485257.1"/>
    <property type="molecule type" value="Genomic_DNA"/>
</dbReference>
<dbReference type="InterPro" id="IPR020596">
    <property type="entry name" value="rRNA_Ade_Mease_Trfase_CS"/>
</dbReference>
<keyword evidence="7" id="KW-0809">Transit peptide</keyword>
<dbReference type="PANTHER" id="PTHR11727:SF17">
    <property type="entry name" value="DIMETHYLADENOSINE TRANSFERASE 1, MITOCHONDRIAL"/>
    <property type="match status" value="1"/>
</dbReference>
<evidence type="ECO:0000256" key="3">
    <source>
        <dbReference type="ARBA" id="ARBA00022603"/>
    </source>
</evidence>
<feature type="binding site" evidence="11">
    <location>
        <position position="78"/>
    </location>
    <ligand>
        <name>S-adenosyl-L-methionine</name>
        <dbReference type="ChEBI" id="CHEBI:59789"/>
    </ligand>
</feature>
<dbReference type="InterPro" id="IPR020598">
    <property type="entry name" value="rRNA_Ade_methylase_Trfase_N"/>
</dbReference>
<keyword evidence="15" id="KW-1185">Reference proteome</keyword>
<organism evidence="14 15">
    <name type="scientific">Acrasis kona</name>
    <dbReference type="NCBI Taxonomy" id="1008807"/>
    <lineage>
        <taxon>Eukaryota</taxon>
        <taxon>Discoba</taxon>
        <taxon>Heterolobosea</taxon>
        <taxon>Tetramitia</taxon>
        <taxon>Eutetramitia</taxon>
        <taxon>Acrasidae</taxon>
        <taxon>Acrasis</taxon>
    </lineage>
</organism>
<evidence type="ECO:0000256" key="4">
    <source>
        <dbReference type="ARBA" id="ARBA00022679"/>
    </source>
</evidence>
<feature type="binding site" evidence="11">
    <location>
        <position position="136"/>
    </location>
    <ligand>
        <name>S-adenosyl-L-methionine</name>
        <dbReference type="ChEBI" id="CHEBI:59789"/>
    </ligand>
</feature>
<name>A0AAW2Z9B0_9EUKA</name>
<dbReference type="PROSITE" id="PS51689">
    <property type="entry name" value="SAM_RNA_A_N6_MT"/>
    <property type="match status" value="1"/>
</dbReference>
<keyword evidence="6 11" id="KW-0694">RNA-binding</keyword>
<evidence type="ECO:0000259" key="13">
    <source>
        <dbReference type="SMART" id="SM00650"/>
    </source>
</evidence>
<dbReference type="NCBIfam" id="TIGR00755">
    <property type="entry name" value="ksgA"/>
    <property type="match status" value="1"/>
</dbReference>